<dbReference type="InterPro" id="IPR027443">
    <property type="entry name" value="IPNS-like_sf"/>
</dbReference>
<name>A0A7J7G5K9_CAMSI</name>
<dbReference type="Gene3D" id="2.60.120.330">
    <property type="entry name" value="B-lactam Antibiotic, Isopenicillin N Synthase, Chain"/>
    <property type="match status" value="1"/>
</dbReference>
<gene>
    <name evidence="1" type="ORF">HYC85_026996</name>
</gene>
<proteinExistence type="predicted"/>
<dbReference type="SUPFAM" id="SSF51197">
    <property type="entry name" value="Clavaminate synthase-like"/>
    <property type="match status" value="1"/>
</dbReference>
<dbReference type="Proteomes" id="UP000593564">
    <property type="component" value="Unassembled WGS sequence"/>
</dbReference>
<dbReference type="AlphaFoldDB" id="A0A7J7G5K9"/>
<keyword evidence="2" id="KW-1185">Reference proteome</keyword>
<reference evidence="1 2" key="2">
    <citation type="submission" date="2020-07" db="EMBL/GenBank/DDBJ databases">
        <title>Genome assembly of wild tea tree DASZ reveals pedigree and selection history of tea varieties.</title>
        <authorList>
            <person name="Zhang W."/>
        </authorList>
    </citation>
    <scope>NUCLEOTIDE SEQUENCE [LARGE SCALE GENOMIC DNA]</scope>
    <source>
        <strain evidence="2">cv. G240</strain>
        <tissue evidence="1">Leaf</tissue>
    </source>
</reference>
<sequence>MASNVDPMIKPQFAMPPHPFVHHFVQSLPELYDKYLFKVAYVLTEKNPNKIPTEKMNDEDYETHEAKVTSYNTDDYAWSNDRLHAPSHRVTMKGDKDRYTLEQFSMMKEIVKTPEELVDQEHPSQFKPFDHFEYLEFYGRPENRMLESAIRTYRGI</sequence>
<organism evidence="1 2">
    <name type="scientific">Camellia sinensis</name>
    <name type="common">Tea plant</name>
    <name type="synonym">Thea sinensis</name>
    <dbReference type="NCBI Taxonomy" id="4442"/>
    <lineage>
        <taxon>Eukaryota</taxon>
        <taxon>Viridiplantae</taxon>
        <taxon>Streptophyta</taxon>
        <taxon>Embryophyta</taxon>
        <taxon>Tracheophyta</taxon>
        <taxon>Spermatophyta</taxon>
        <taxon>Magnoliopsida</taxon>
        <taxon>eudicotyledons</taxon>
        <taxon>Gunneridae</taxon>
        <taxon>Pentapetalae</taxon>
        <taxon>asterids</taxon>
        <taxon>Ericales</taxon>
        <taxon>Theaceae</taxon>
        <taxon>Camellia</taxon>
    </lineage>
</organism>
<accession>A0A7J7G5K9</accession>
<reference evidence="2" key="1">
    <citation type="journal article" date="2020" name="Nat. Commun.">
        <title>Genome assembly of wild tea tree DASZ reveals pedigree and selection history of tea varieties.</title>
        <authorList>
            <person name="Zhang W."/>
            <person name="Zhang Y."/>
            <person name="Qiu H."/>
            <person name="Guo Y."/>
            <person name="Wan H."/>
            <person name="Zhang X."/>
            <person name="Scossa F."/>
            <person name="Alseekh S."/>
            <person name="Zhang Q."/>
            <person name="Wang P."/>
            <person name="Xu L."/>
            <person name="Schmidt M.H."/>
            <person name="Jia X."/>
            <person name="Li D."/>
            <person name="Zhu A."/>
            <person name="Guo F."/>
            <person name="Chen W."/>
            <person name="Ni D."/>
            <person name="Usadel B."/>
            <person name="Fernie A.R."/>
            <person name="Wen W."/>
        </authorList>
    </citation>
    <scope>NUCLEOTIDE SEQUENCE [LARGE SCALE GENOMIC DNA]</scope>
    <source>
        <strain evidence="2">cv. G240</strain>
    </source>
</reference>
<protein>
    <submittedName>
        <fullName evidence="1">Uncharacterized protein</fullName>
    </submittedName>
</protein>
<comment type="caution">
    <text evidence="1">The sequence shown here is derived from an EMBL/GenBank/DDBJ whole genome shotgun (WGS) entry which is preliminary data.</text>
</comment>
<dbReference type="EMBL" id="JACBKZ010000013">
    <property type="protein sequence ID" value="KAF5935867.1"/>
    <property type="molecule type" value="Genomic_DNA"/>
</dbReference>
<evidence type="ECO:0000313" key="2">
    <source>
        <dbReference type="Proteomes" id="UP000593564"/>
    </source>
</evidence>
<evidence type="ECO:0000313" key="1">
    <source>
        <dbReference type="EMBL" id="KAF5935867.1"/>
    </source>
</evidence>